<reference evidence="13 14" key="1">
    <citation type="submission" date="2019-05" db="EMBL/GenBank/DDBJ databases">
        <title>Genome sequencing of F202Z8.</title>
        <authorList>
            <person name="Kwon Y.M."/>
        </authorList>
    </citation>
    <scope>NUCLEOTIDE SEQUENCE [LARGE SCALE GENOMIC DNA]</scope>
    <source>
        <strain evidence="13 14">F202Z8</strain>
    </source>
</reference>
<dbReference type="Pfam" id="PF07715">
    <property type="entry name" value="Plug"/>
    <property type="match status" value="1"/>
</dbReference>
<dbReference type="SUPFAM" id="SSF49464">
    <property type="entry name" value="Carboxypeptidase regulatory domain-like"/>
    <property type="match status" value="1"/>
</dbReference>
<dbReference type="InterPro" id="IPR000531">
    <property type="entry name" value="Beta-barrel_TonB"/>
</dbReference>
<dbReference type="InterPro" id="IPR036942">
    <property type="entry name" value="Beta-barrel_TonB_sf"/>
</dbReference>
<evidence type="ECO:0000256" key="1">
    <source>
        <dbReference type="ARBA" id="ARBA00004571"/>
    </source>
</evidence>
<accession>A0A5B7SJC0</accession>
<keyword evidence="3 8" id="KW-1134">Transmembrane beta strand</keyword>
<dbReference type="NCBIfam" id="TIGR04057">
    <property type="entry name" value="SusC_RagA_signa"/>
    <property type="match status" value="1"/>
</dbReference>
<dbReference type="KEGG" id="asag:FGM00_00355"/>
<organism evidence="13 14">
    <name type="scientific">Aggregatimonas sangjinii</name>
    <dbReference type="NCBI Taxonomy" id="2583587"/>
    <lineage>
        <taxon>Bacteria</taxon>
        <taxon>Pseudomonadati</taxon>
        <taxon>Bacteroidota</taxon>
        <taxon>Flavobacteriia</taxon>
        <taxon>Flavobacteriales</taxon>
        <taxon>Flavobacteriaceae</taxon>
        <taxon>Aggregatimonas</taxon>
    </lineage>
</organism>
<dbReference type="Pfam" id="PF13715">
    <property type="entry name" value="CarbopepD_reg_2"/>
    <property type="match status" value="1"/>
</dbReference>
<evidence type="ECO:0000256" key="10">
    <source>
        <dbReference type="SAM" id="SignalP"/>
    </source>
</evidence>
<dbReference type="SUPFAM" id="SSF56935">
    <property type="entry name" value="Porins"/>
    <property type="match status" value="1"/>
</dbReference>
<sequence length="997" mass="108119">MKITLLKSLAIIGAFLCFGIAQAQEVSGTVSDAQGPLPGANVLEKGTTNGTQTDFDGNYTITVSEGATLVFSYIGYKSTEVVVGGQSTIDVTMEEDAQALEEVVVTGYGSQVKKEITTAVTSVSSEEFNQGVISEPTQLLQGKVAGLSVYNKGGDPNSNSTIRLRGISTIGGNAEPLVVIDGVLGQSLNNVDPSDIENITVLKDGSAAAIYGTRGSSGVILVTTKSGKVGQPFSVSYNGQFSTANVANQVETMNREEFLAVGGSDLGSDTNWRDEVTRAAFTSVHNVAAVGGTEDANYRVSVNFRDTEGILTNSGFKQFNARTKLSGRIFNDKLNIDFNSSLTQRDSDFGFNEALRYAVLYNPTAPVLGEDAPFAFNGDQFGGYFETLGLFDSFNPVSIAEQNKNYGTRSLINYSLDFRYNFTDNLTANLNIGQQNEKNTNRQYYPTTSFFRGNAVSPFRKGSASFYTNEIENRTLELFGTYSNTFSDLVSLKVTGGYSWQETDFNEYFLQLGDFPPGVDFDFSNAIEASQDLLEAGRIAANSGRNDDDRIIAFFGRVNATIDDAIYVNASLRREGSSRFGEDEQWGLFPAAAIGVDANKYLQLKNVNLLKVRLGYGVTGALPPQVGLSQATFGVINGSNGFGSSATGNTLRVPNPDLKWEEKKEINLGFEFASERLSATLDIYNRDIEDFINSVTLENTGGGADGGSQFQNGGELNTRGLELAVNYDVIKKENVSYNTGIIFSTYKTELTSVTGGNRTTANLGAPGQNDTNVILVQEGEEIGQIWGPVFSGDVDENGTPILVDVNGDGELITGQGNALDENVDFEVLGKGLPDFEIGWTNQVTFGNWDVNAFFRGAFGHSLVNTFRAFYEPRIGSQSSYNFVNTELARDDIRTAQFSSYYVEKADFFRLDNMSIGYNIPFDSDYIKNMRISLAGQNIFTITNYTGADPEPSLQDFGSVDNGGVLNTNNPDVLAPGVDRRYNYFASRTITLGLNINF</sequence>
<evidence type="ECO:0000256" key="9">
    <source>
        <dbReference type="RuleBase" id="RU003357"/>
    </source>
</evidence>
<dbReference type="RefSeq" id="WP_138851000.1">
    <property type="nucleotide sequence ID" value="NZ_CP040710.1"/>
</dbReference>
<keyword evidence="5 9" id="KW-0798">TonB box</keyword>
<dbReference type="PROSITE" id="PS52016">
    <property type="entry name" value="TONB_DEPENDENT_REC_3"/>
    <property type="match status" value="1"/>
</dbReference>
<dbReference type="GO" id="GO:0009279">
    <property type="term" value="C:cell outer membrane"/>
    <property type="evidence" value="ECO:0007669"/>
    <property type="project" value="UniProtKB-SubCell"/>
</dbReference>
<evidence type="ECO:0000256" key="5">
    <source>
        <dbReference type="ARBA" id="ARBA00023077"/>
    </source>
</evidence>
<dbReference type="AlphaFoldDB" id="A0A5B7SJC0"/>
<dbReference type="InterPro" id="IPR023997">
    <property type="entry name" value="TonB-dep_OMP_SusC/RagA_CS"/>
</dbReference>
<dbReference type="InterPro" id="IPR012910">
    <property type="entry name" value="Plug_dom"/>
</dbReference>
<feature type="domain" description="TonB-dependent receptor plug" evidence="12">
    <location>
        <begin position="113"/>
        <end position="219"/>
    </location>
</feature>
<dbReference type="Proteomes" id="UP000310017">
    <property type="component" value="Chromosome"/>
</dbReference>
<evidence type="ECO:0000259" key="12">
    <source>
        <dbReference type="Pfam" id="PF07715"/>
    </source>
</evidence>
<comment type="subcellular location">
    <subcellularLocation>
        <location evidence="1 8">Cell outer membrane</location>
        <topology evidence="1 8">Multi-pass membrane protein</topology>
    </subcellularLocation>
</comment>
<keyword evidence="7 8" id="KW-0998">Cell outer membrane</keyword>
<dbReference type="OrthoDB" id="9768177at2"/>
<dbReference type="InterPro" id="IPR023996">
    <property type="entry name" value="TonB-dep_OMP_SusC/RagA"/>
</dbReference>
<evidence type="ECO:0000256" key="3">
    <source>
        <dbReference type="ARBA" id="ARBA00022452"/>
    </source>
</evidence>
<dbReference type="Gene3D" id="2.170.130.10">
    <property type="entry name" value="TonB-dependent receptor, plug domain"/>
    <property type="match status" value="1"/>
</dbReference>
<dbReference type="InterPro" id="IPR037066">
    <property type="entry name" value="Plug_dom_sf"/>
</dbReference>
<keyword evidence="10" id="KW-0732">Signal</keyword>
<dbReference type="InterPro" id="IPR039426">
    <property type="entry name" value="TonB-dep_rcpt-like"/>
</dbReference>
<dbReference type="Pfam" id="PF00593">
    <property type="entry name" value="TonB_dep_Rec_b-barrel"/>
    <property type="match status" value="1"/>
</dbReference>
<evidence type="ECO:0000313" key="13">
    <source>
        <dbReference type="EMBL" id="QCW98645.1"/>
    </source>
</evidence>
<keyword evidence="6 8" id="KW-0472">Membrane</keyword>
<feature type="domain" description="TonB-dependent receptor-like beta-barrel" evidence="11">
    <location>
        <begin position="393"/>
        <end position="938"/>
    </location>
</feature>
<keyword evidence="14" id="KW-1185">Reference proteome</keyword>
<keyword evidence="4 8" id="KW-0812">Transmembrane</keyword>
<evidence type="ECO:0000259" key="11">
    <source>
        <dbReference type="Pfam" id="PF00593"/>
    </source>
</evidence>
<feature type="signal peptide" evidence="10">
    <location>
        <begin position="1"/>
        <end position="23"/>
    </location>
</feature>
<evidence type="ECO:0000313" key="14">
    <source>
        <dbReference type="Proteomes" id="UP000310017"/>
    </source>
</evidence>
<dbReference type="EMBL" id="CP040710">
    <property type="protein sequence ID" value="QCW98645.1"/>
    <property type="molecule type" value="Genomic_DNA"/>
</dbReference>
<dbReference type="Gene3D" id="2.40.170.20">
    <property type="entry name" value="TonB-dependent receptor, beta-barrel domain"/>
    <property type="match status" value="1"/>
</dbReference>
<dbReference type="InterPro" id="IPR008969">
    <property type="entry name" value="CarboxyPept-like_regulatory"/>
</dbReference>
<name>A0A5B7SJC0_9FLAO</name>
<evidence type="ECO:0000256" key="2">
    <source>
        <dbReference type="ARBA" id="ARBA00022448"/>
    </source>
</evidence>
<feature type="chain" id="PRO_5022822049" evidence="10">
    <location>
        <begin position="24"/>
        <end position="997"/>
    </location>
</feature>
<keyword evidence="2 8" id="KW-0813">Transport</keyword>
<evidence type="ECO:0000256" key="8">
    <source>
        <dbReference type="PROSITE-ProRule" id="PRU01360"/>
    </source>
</evidence>
<protein>
    <submittedName>
        <fullName evidence="13">SusC/RagA family TonB-linked outer membrane protein</fullName>
    </submittedName>
</protein>
<comment type="similarity">
    <text evidence="8 9">Belongs to the TonB-dependent receptor family.</text>
</comment>
<evidence type="ECO:0000256" key="6">
    <source>
        <dbReference type="ARBA" id="ARBA00023136"/>
    </source>
</evidence>
<dbReference type="NCBIfam" id="TIGR04056">
    <property type="entry name" value="OMP_RagA_SusC"/>
    <property type="match status" value="1"/>
</dbReference>
<dbReference type="Gene3D" id="2.60.40.1120">
    <property type="entry name" value="Carboxypeptidase-like, regulatory domain"/>
    <property type="match status" value="1"/>
</dbReference>
<gene>
    <name evidence="13" type="ORF">FGM00_00355</name>
</gene>
<evidence type="ECO:0000256" key="7">
    <source>
        <dbReference type="ARBA" id="ARBA00023237"/>
    </source>
</evidence>
<proteinExistence type="inferred from homology"/>
<evidence type="ECO:0000256" key="4">
    <source>
        <dbReference type="ARBA" id="ARBA00022692"/>
    </source>
</evidence>